<comment type="similarity">
    <text evidence="1">Belongs to the glycosyl hydrolase 43 family.</text>
</comment>
<evidence type="ECO:0000313" key="11">
    <source>
        <dbReference type="EMBL" id="RDU50667.1"/>
    </source>
</evidence>
<dbReference type="InterPro" id="IPR006710">
    <property type="entry name" value="Glyco_hydro_43"/>
</dbReference>
<feature type="domain" description="Glutaminase A central" evidence="8">
    <location>
        <begin position="320"/>
        <end position="656"/>
    </location>
</feature>
<keyword evidence="2" id="KW-0378">Hydrolase</keyword>
<feature type="signal peptide" evidence="6">
    <location>
        <begin position="1"/>
        <end position="20"/>
    </location>
</feature>
<organism evidence="11 12">
    <name type="scientific">Parabacteroides acidifaciens</name>
    <dbReference type="NCBI Taxonomy" id="2290935"/>
    <lineage>
        <taxon>Bacteria</taxon>
        <taxon>Pseudomonadati</taxon>
        <taxon>Bacteroidota</taxon>
        <taxon>Bacteroidia</taxon>
        <taxon>Bacteroidales</taxon>
        <taxon>Tannerellaceae</taxon>
        <taxon>Parabacteroides</taxon>
    </lineage>
</organism>
<evidence type="ECO:0000256" key="3">
    <source>
        <dbReference type="ARBA" id="ARBA00023295"/>
    </source>
</evidence>
<evidence type="ECO:0000256" key="6">
    <source>
        <dbReference type="SAM" id="SignalP"/>
    </source>
</evidence>
<evidence type="ECO:0000256" key="1">
    <source>
        <dbReference type="ARBA" id="ARBA00009865"/>
    </source>
</evidence>
<evidence type="ECO:0000256" key="4">
    <source>
        <dbReference type="PIRSR" id="PIRSR606710-1"/>
    </source>
</evidence>
<dbReference type="InterPro" id="IPR008928">
    <property type="entry name" value="6-hairpin_glycosidase_sf"/>
</dbReference>
<keyword evidence="3" id="KW-0326">Glycosidase</keyword>
<dbReference type="InterPro" id="IPR023296">
    <property type="entry name" value="Glyco_hydro_beta-prop_sf"/>
</dbReference>
<dbReference type="EMBL" id="QREV01000004">
    <property type="protein sequence ID" value="RDU50667.1"/>
    <property type="molecule type" value="Genomic_DNA"/>
</dbReference>
<dbReference type="InterPro" id="IPR032514">
    <property type="entry name" value="GtaA_central"/>
</dbReference>
<dbReference type="AlphaFoldDB" id="A0A3D8HJA7"/>
<dbReference type="RefSeq" id="WP_115498188.1">
    <property type="nucleotide sequence ID" value="NZ_JACRTI010000004.1"/>
</dbReference>
<dbReference type="GO" id="GO:0005975">
    <property type="term" value="P:carbohydrate metabolic process"/>
    <property type="evidence" value="ECO:0007669"/>
    <property type="project" value="InterPro"/>
</dbReference>
<evidence type="ECO:0000256" key="5">
    <source>
        <dbReference type="PIRSR" id="PIRSR606710-2"/>
    </source>
</evidence>
<feature type="site" description="Important for catalytic activity, responsible for pKa modulation of the active site Glu and correct orientation of both the proton donor and substrate" evidence="5">
    <location>
        <position position="808"/>
    </location>
</feature>
<evidence type="ECO:0000313" key="10">
    <source>
        <dbReference type="EMBL" id="MBC8600668.1"/>
    </source>
</evidence>
<dbReference type="InterPro" id="IPR032515">
    <property type="entry name" value="DUF4964"/>
</dbReference>
<feature type="domain" description="DUF4964" evidence="7">
    <location>
        <begin position="22"/>
        <end position="89"/>
    </location>
</feature>
<dbReference type="InterPro" id="IPR052743">
    <property type="entry name" value="Glutaminase_GtaA"/>
</dbReference>
<dbReference type="SUPFAM" id="SSF48208">
    <property type="entry name" value="Six-hairpin glycosidases"/>
    <property type="match status" value="1"/>
</dbReference>
<feature type="active site" description="Proton acceptor" evidence="4">
    <location>
        <position position="694"/>
    </location>
</feature>
<proteinExistence type="inferred from homology"/>
<dbReference type="PANTHER" id="PTHR31987">
    <property type="entry name" value="GLUTAMINASE A-RELATED"/>
    <property type="match status" value="1"/>
</dbReference>
<dbReference type="EMBL" id="JACRTI010000004">
    <property type="protein sequence ID" value="MBC8600668.1"/>
    <property type="molecule type" value="Genomic_DNA"/>
</dbReference>
<dbReference type="SUPFAM" id="SSF75005">
    <property type="entry name" value="Arabinanase/levansucrase/invertase"/>
    <property type="match status" value="1"/>
</dbReference>
<protein>
    <submittedName>
        <fullName evidence="11">DUF4965 domain-containing protein</fullName>
    </submittedName>
    <submittedName>
        <fullName evidence="10">Family 43 glycosylhydrolase</fullName>
    </submittedName>
</protein>
<comment type="caution">
    <text evidence="11">The sequence shown here is derived from an EMBL/GenBank/DDBJ whole genome shotgun (WGS) entry which is preliminary data.</text>
</comment>
<reference evidence="11 12" key="1">
    <citation type="submission" date="2018-07" db="EMBL/GenBank/DDBJ databases">
        <title>Parabacteroides acidifaciens nov. sp., isolated from human feces.</title>
        <authorList>
            <person name="Wang Y.J."/>
        </authorList>
    </citation>
    <scope>NUCLEOTIDE SEQUENCE [LARGE SCALE GENOMIC DNA]</scope>
    <source>
        <strain evidence="11 12">426-9</strain>
    </source>
</reference>
<accession>A0A3D8HJA7</accession>
<feature type="domain" description="Glutaminase A N-terminal" evidence="9">
    <location>
        <begin position="113"/>
        <end position="235"/>
    </location>
</feature>
<dbReference type="InterPro" id="IPR033433">
    <property type="entry name" value="GtaA_N"/>
</dbReference>
<dbReference type="Proteomes" id="UP000256321">
    <property type="component" value="Unassembled WGS sequence"/>
</dbReference>
<evidence type="ECO:0000256" key="2">
    <source>
        <dbReference type="ARBA" id="ARBA00022801"/>
    </source>
</evidence>
<evidence type="ECO:0000313" key="13">
    <source>
        <dbReference type="Proteomes" id="UP000629596"/>
    </source>
</evidence>
<reference evidence="10 13" key="2">
    <citation type="submission" date="2020-08" db="EMBL/GenBank/DDBJ databases">
        <title>Genome public.</title>
        <authorList>
            <person name="Liu C."/>
            <person name="Sun Q."/>
        </authorList>
    </citation>
    <scope>NUCLEOTIDE SEQUENCE [LARGE SCALE GENOMIC DNA]</scope>
    <source>
        <strain evidence="10 13">426_9</strain>
    </source>
</reference>
<dbReference type="Pfam" id="PF17168">
    <property type="entry name" value="DUF5127"/>
    <property type="match status" value="1"/>
</dbReference>
<dbReference type="CDD" id="cd18616">
    <property type="entry name" value="GH43_ABN-like"/>
    <property type="match status" value="1"/>
</dbReference>
<dbReference type="GO" id="GO:0004553">
    <property type="term" value="F:hydrolase activity, hydrolyzing O-glycosyl compounds"/>
    <property type="evidence" value="ECO:0007669"/>
    <property type="project" value="InterPro"/>
</dbReference>
<dbReference type="PANTHER" id="PTHR31987:SF1">
    <property type="entry name" value="GLUTAMINASE A"/>
    <property type="match status" value="1"/>
</dbReference>
<dbReference type="Pfam" id="PF16335">
    <property type="entry name" value="GtaA_6_Hairpin"/>
    <property type="match status" value="1"/>
</dbReference>
<keyword evidence="13" id="KW-1185">Reference proteome</keyword>
<dbReference type="Proteomes" id="UP000629596">
    <property type="component" value="Unassembled WGS sequence"/>
</dbReference>
<dbReference type="Gene3D" id="2.115.10.20">
    <property type="entry name" value="Glycosyl hydrolase domain, family 43"/>
    <property type="match status" value="1"/>
</dbReference>
<sequence>MKRTALILMICCLWVLNVSCGSGDLFQPDKKNALRAPSYPLITIDPYTSVWSFADKLNEDATRHWTGKEQSLLGVLEVDGTAYRFMGKEIPAENAPERFATAAVQQSVNVLPTQTYYTFECGPVLLDLVFTAPLLLDDPDRMSTPVNYISWQVRSADGKEHKVRVVVEASPALAVHSAEQAVVVTGEEENGISYLKTGTVEQAVLARKGDDVRIDWGYFYLAAPTEVQTEMKISDRNQLVYSHDPGSVAASPATGFLMVGYDDLYAIQYFKDNRMAYWKHNGEKNIRQAFEEASAQYRSLMNRCRRFDNRLMEDAEKAGGKEYAELCAVAYRQAIAAHKLVEDAEGNLLFLSKENFSNGSIGTVDVTYPSAPLFLLYNPELLKGMLNPIFYYSESGQWNKPFAAHDVGTYPQANGQTYGGDMPVEESGNMLILTTAIALREGNAEYARRHWDVLTVWANYLLKEGLDPDNQLCTDDFAGHFAHNANLSIKAIMGIAGYGKLAGMLGDQETAEKYISAARKMAKKWTMMADNGDHYRLTFDQPDTWSQKYNLIWDKLFGMNIFPAGIAEKEMAYYQTVQQPYGLPLDSRKTYTKSDWIVWTACLTDNPDDFRRLVSPVYKYANETETRMPLSDWHETTNGRSVGFRARSVVGGYFMKMLEQQMYKPSARPQQTEQPVAEAKRTYRNPIIDYSLPDPTIIKAADGYFYVYATENIRNTPIHRSRNLVDWEEVGTAFTEETRPTFEPKGGLWAPDINYINGQYVLYYSMSVWGGEWTCGIGVATSDKPEGPFTDHGPLFRSKTIQVQNSIDQFYMEDNGKKYLFWGSFRGIYGIELSDDGLSIRDGAIKQQVAGTAYEGTYIHKRGNYYYLFASIGSCCEGLKSTYTTVVGRSNNLFGPYTDKQGQPMMENHHEILIHGNEAFVGTGHNSEIVADDRGNDWILYHAVSRANPTGRVLMMDQVRWKDGWPEVEGATPSLVAEAPTFLVEN</sequence>
<evidence type="ECO:0000259" key="7">
    <source>
        <dbReference type="Pfam" id="PF16334"/>
    </source>
</evidence>
<name>A0A3D8HJA7_9BACT</name>
<dbReference type="Pfam" id="PF04616">
    <property type="entry name" value="Glyco_hydro_43"/>
    <property type="match status" value="1"/>
</dbReference>
<feature type="active site" description="Proton donor" evidence="4">
    <location>
        <position position="855"/>
    </location>
</feature>
<dbReference type="Pfam" id="PF16334">
    <property type="entry name" value="DUF4964"/>
    <property type="match status" value="1"/>
</dbReference>
<gene>
    <name evidence="11" type="ORF">DWU89_02965</name>
    <name evidence="10" type="ORF">H8784_02915</name>
</gene>
<evidence type="ECO:0000259" key="9">
    <source>
        <dbReference type="Pfam" id="PF17168"/>
    </source>
</evidence>
<evidence type="ECO:0000259" key="8">
    <source>
        <dbReference type="Pfam" id="PF16335"/>
    </source>
</evidence>
<evidence type="ECO:0000313" key="12">
    <source>
        <dbReference type="Proteomes" id="UP000256321"/>
    </source>
</evidence>
<keyword evidence="6" id="KW-0732">Signal</keyword>
<feature type="chain" id="PRO_5017645991" evidence="6">
    <location>
        <begin position="21"/>
        <end position="986"/>
    </location>
</feature>